<proteinExistence type="predicted"/>
<feature type="domain" description="PIN" evidence="1">
    <location>
        <begin position="4"/>
        <end position="127"/>
    </location>
</feature>
<dbReference type="InterPro" id="IPR029060">
    <property type="entry name" value="PIN-like_dom_sf"/>
</dbReference>
<organism evidence="2">
    <name type="scientific">Candidatus Caldatribacterium californiense</name>
    <dbReference type="NCBI Taxonomy" id="1454726"/>
    <lineage>
        <taxon>Bacteria</taxon>
        <taxon>Pseudomonadati</taxon>
        <taxon>Atribacterota</taxon>
        <taxon>Atribacteria</taxon>
        <taxon>Atribacterales</taxon>
        <taxon>Candidatus Caldatribacteriaceae</taxon>
        <taxon>Candidatus Caldatribacterium</taxon>
    </lineage>
</organism>
<dbReference type="Gene3D" id="3.40.50.1010">
    <property type="entry name" value="5'-nuclease"/>
    <property type="match status" value="1"/>
</dbReference>
<dbReference type="EMBL" id="DTFV01000054">
    <property type="protein sequence ID" value="HGI30374.1"/>
    <property type="molecule type" value="Genomic_DNA"/>
</dbReference>
<dbReference type="InterPro" id="IPR002716">
    <property type="entry name" value="PIN_dom"/>
</dbReference>
<evidence type="ECO:0000259" key="1">
    <source>
        <dbReference type="Pfam" id="PF01850"/>
    </source>
</evidence>
<reference evidence="2" key="1">
    <citation type="journal article" date="2020" name="mSystems">
        <title>Genome- and Community-Level Interaction Insights into Carbon Utilization and Element Cycling Functions of Hydrothermarchaeota in Hydrothermal Sediment.</title>
        <authorList>
            <person name="Zhou Z."/>
            <person name="Liu Y."/>
            <person name="Xu W."/>
            <person name="Pan J."/>
            <person name="Luo Z.H."/>
            <person name="Li M."/>
        </authorList>
    </citation>
    <scope>NUCLEOTIDE SEQUENCE [LARGE SCALE GENOMIC DNA]</scope>
    <source>
        <strain evidence="2">SpSt-747</strain>
    </source>
</reference>
<sequence length="137" mass="15662">MRKVFVDTNILIYFLEQHERFFPRVRHLFLKAEKGEIVLCTSSLSYFEVLIPVVAKKDHALRAGYHYLFRGFPGLQVYPIDTEAAEKGAEIRVKYNLKTPDALQVGCALAAQCQEFFTADRALTRVQEIPVVLVGEE</sequence>
<gene>
    <name evidence="2" type="ORF">ENV30_03590</name>
</gene>
<evidence type="ECO:0000313" key="2">
    <source>
        <dbReference type="EMBL" id="HGI30374.1"/>
    </source>
</evidence>
<dbReference type="PANTHER" id="PTHR38826">
    <property type="entry name" value="RIBONUCLEASE VAPC13"/>
    <property type="match status" value="1"/>
</dbReference>
<accession>A0A7V4DDU7</accession>
<dbReference type="Pfam" id="PF01850">
    <property type="entry name" value="PIN"/>
    <property type="match status" value="1"/>
</dbReference>
<comment type="caution">
    <text evidence="2">The sequence shown here is derived from an EMBL/GenBank/DDBJ whole genome shotgun (WGS) entry which is preliminary data.</text>
</comment>
<dbReference type="InterPro" id="IPR052106">
    <property type="entry name" value="PINc/VapC_TA"/>
</dbReference>
<dbReference type="AlphaFoldDB" id="A0A7V4DDU7"/>
<dbReference type="SUPFAM" id="SSF88723">
    <property type="entry name" value="PIN domain-like"/>
    <property type="match status" value="1"/>
</dbReference>
<dbReference type="PANTHER" id="PTHR38826:SF5">
    <property type="entry name" value="RIBONUCLEASE VAPC13"/>
    <property type="match status" value="1"/>
</dbReference>
<name>A0A7V4DDU7_9BACT</name>
<protein>
    <submittedName>
        <fullName evidence="2">PIN domain-containing protein</fullName>
    </submittedName>
</protein>